<dbReference type="WBParaSite" id="Gr19_v10_g8620.t1">
    <property type="protein sequence ID" value="Gr19_v10_g8620.t1"/>
    <property type="gene ID" value="Gr19_v10_g8620"/>
</dbReference>
<dbReference type="InterPro" id="IPR016093">
    <property type="entry name" value="MIR_motif"/>
</dbReference>
<evidence type="ECO:0000256" key="2">
    <source>
        <dbReference type="ARBA" id="ARBA00022737"/>
    </source>
</evidence>
<protein>
    <submittedName>
        <fullName evidence="6">MIR domain-containing protein</fullName>
    </submittedName>
</protein>
<dbReference type="Gene3D" id="2.80.10.50">
    <property type="match status" value="1"/>
</dbReference>
<feature type="domain" description="MIR" evidence="4">
    <location>
        <begin position="126"/>
        <end position="183"/>
    </location>
</feature>
<dbReference type="AlphaFoldDB" id="A0A914I9U2"/>
<accession>A0A914I9U2</accession>
<dbReference type="Proteomes" id="UP000887572">
    <property type="component" value="Unplaced"/>
</dbReference>
<feature type="domain" description="MIR" evidence="4">
    <location>
        <begin position="184"/>
        <end position="238"/>
    </location>
</feature>
<dbReference type="InterPro" id="IPR036300">
    <property type="entry name" value="MIR_dom_sf"/>
</dbReference>
<dbReference type="SMART" id="SM00472">
    <property type="entry name" value="MIR"/>
    <property type="match status" value="3"/>
</dbReference>
<reference evidence="6" key="1">
    <citation type="submission" date="2022-11" db="UniProtKB">
        <authorList>
            <consortium name="WormBaseParasite"/>
        </authorList>
    </citation>
    <scope>IDENTIFICATION</scope>
</reference>
<dbReference type="PROSITE" id="PS50919">
    <property type="entry name" value="MIR"/>
    <property type="match status" value="3"/>
</dbReference>
<keyword evidence="2" id="KW-0677">Repeat</keyword>
<dbReference type="Pfam" id="PF02815">
    <property type="entry name" value="MIR"/>
    <property type="match status" value="1"/>
</dbReference>
<feature type="region of interest" description="Disordered" evidence="3">
    <location>
        <begin position="86"/>
        <end position="107"/>
    </location>
</feature>
<evidence type="ECO:0000256" key="3">
    <source>
        <dbReference type="SAM" id="MobiDB-lite"/>
    </source>
</evidence>
<sequence length="243" mass="26399">MIPILFGLLRAPNRAGTERAGAQSCRAQSCAPSRARPIVRAQSWCSAKHQKIGTSPVVFAYTEEDPVTCGSVLKLQSVADSSRLHSHEVKYGSGSGQQSVTGNSNSDDVNSHWQIIGSNAQACQRGQPVKCDSVVRLMHLQTRCFLHSHEFPAPLSRGMQEVSCFGKEGQQSDAGDHYQVICSGDVWTQDEQIKLKHENTGNYLSVSGQQFGRPISGQREVIAAPSAGYKSLWLATEGVFIKP</sequence>
<feature type="domain" description="MIR" evidence="4">
    <location>
        <begin position="64"/>
        <end position="118"/>
    </location>
</feature>
<evidence type="ECO:0000313" key="5">
    <source>
        <dbReference type="Proteomes" id="UP000887572"/>
    </source>
</evidence>
<proteinExistence type="predicted"/>
<name>A0A914I9U2_GLORO</name>
<organism evidence="5 6">
    <name type="scientific">Globodera rostochiensis</name>
    <name type="common">Golden nematode worm</name>
    <name type="synonym">Heterodera rostochiensis</name>
    <dbReference type="NCBI Taxonomy" id="31243"/>
    <lineage>
        <taxon>Eukaryota</taxon>
        <taxon>Metazoa</taxon>
        <taxon>Ecdysozoa</taxon>
        <taxon>Nematoda</taxon>
        <taxon>Chromadorea</taxon>
        <taxon>Rhabditida</taxon>
        <taxon>Tylenchina</taxon>
        <taxon>Tylenchomorpha</taxon>
        <taxon>Tylenchoidea</taxon>
        <taxon>Heteroderidae</taxon>
        <taxon>Heteroderinae</taxon>
        <taxon>Globodera</taxon>
    </lineage>
</organism>
<dbReference type="PANTHER" id="PTHR46809:SF2">
    <property type="entry name" value="GH21273P"/>
    <property type="match status" value="1"/>
</dbReference>
<keyword evidence="1" id="KW-0732">Signal</keyword>
<evidence type="ECO:0000313" key="6">
    <source>
        <dbReference type="WBParaSite" id="Gr19_v10_g8620.t1"/>
    </source>
</evidence>
<dbReference type="PANTHER" id="PTHR46809">
    <property type="entry name" value="STROMAL CELL-DERIVED FACTOR 2-LIKE PROTEIN"/>
    <property type="match status" value="1"/>
</dbReference>
<keyword evidence="5" id="KW-1185">Reference proteome</keyword>
<dbReference type="SUPFAM" id="SSF82109">
    <property type="entry name" value="MIR domain"/>
    <property type="match status" value="1"/>
</dbReference>
<evidence type="ECO:0000256" key="1">
    <source>
        <dbReference type="ARBA" id="ARBA00022729"/>
    </source>
</evidence>
<evidence type="ECO:0000259" key="4">
    <source>
        <dbReference type="PROSITE" id="PS50919"/>
    </source>
</evidence>
<feature type="compositionally biased region" description="Polar residues" evidence="3">
    <location>
        <begin position="96"/>
        <end position="107"/>
    </location>
</feature>